<keyword evidence="3" id="KW-1185">Reference proteome</keyword>
<gene>
    <name evidence="2" type="primary">Contig16423.g17488</name>
    <name evidence="2" type="ORF">STYLEM_1573</name>
</gene>
<feature type="compositionally biased region" description="Acidic residues" evidence="1">
    <location>
        <begin position="698"/>
        <end position="707"/>
    </location>
</feature>
<evidence type="ECO:0000313" key="3">
    <source>
        <dbReference type="Proteomes" id="UP000039865"/>
    </source>
</evidence>
<reference evidence="2 3" key="1">
    <citation type="submission" date="2014-06" db="EMBL/GenBank/DDBJ databases">
        <authorList>
            <person name="Swart Estienne"/>
        </authorList>
    </citation>
    <scope>NUCLEOTIDE SEQUENCE [LARGE SCALE GENOMIC DNA]</scope>
    <source>
        <strain evidence="2 3">130c</strain>
    </source>
</reference>
<evidence type="ECO:0000256" key="1">
    <source>
        <dbReference type="SAM" id="MobiDB-lite"/>
    </source>
</evidence>
<feature type="region of interest" description="Disordered" evidence="1">
    <location>
        <begin position="684"/>
        <end position="707"/>
    </location>
</feature>
<dbReference type="Proteomes" id="UP000039865">
    <property type="component" value="Unassembled WGS sequence"/>
</dbReference>
<protein>
    <submittedName>
        <fullName evidence="2">Uncharacterized protein</fullName>
    </submittedName>
</protein>
<organism evidence="2 3">
    <name type="scientific">Stylonychia lemnae</name>
    <name type="common">Ciliate</name>
    <dbReference type="NCBI Taxonomy" id="5949"/>
    <lineage>
        <taxon>Eukaryota</taxon>
        <taxon>Sar</taxon>
        <taxon>Alveolata</taxon>
        <taxon>Ciliophora</taxon>
        <taxon>Intramacronucleata</taxon>
        <taxon>Spirotrichea</taxon>
        <taxon>Stichotrichia</taxon>
        <taxon>Sporadotrichida</taxon>
        <taxon>Oxytrichidae</taxon>
        <taxon>Stylonychinae</taxon>
        <taxon>Stylonychia</taxon>
    </lineage>
</organism>
<dbReference type="EMBL" id="CCKQ01001488">
    <property type="protein sequence ID" value="CDW72610.1"/>
    <property type="molecule type" value="Genomic_DNA"/>
</dbReference>
<feature type="region of interest" description="Disordered" evidence="1">
    <location>
        <begin position="510"/>
        <end position="532"/>
    </location>
</feature>
<name>A0A077ZTF1_STYLE</name>
<proteinExistence type="predicted"/>
<accession>A0A077ZTF1</accession>
<sequence length="707" mass="84005">MIFRLWIKEKPEPLRFNFRIPETIIYNNEASLDKLNKQYSQIYIDLLEKFIFEEDKLHLDLLVEYIPSSKPKNTVIKCSWTPSMCMIESRENNCNQNDDNFQMIQRVVTYEGPLGLSNQQKVISNYTIKEIEKACLMIQEKLAQSDIIVQQAIYFFKIKKSILYLIGCQNIHIEGDQHKNKVSFDKFVYQSVPEEQRLELFKDIKTTNLEIVTNQQIVQKEPSFVDEIEQINQIQCVFCDKKLKNQVNENFEFIIKQIMTLYEQYLKLINKIISVYTDLFNEQEESERTYYYSLKEKIEKSDIPYPIRQIYPVINLQQYQKKMSETQYWIYDSVQTCQGCYKKIIGIQEEIQNNNLIKANISNKDENPKFLEIKKIILALSNIWLIDTSKTHLIHIQNNVTTYNTNEIKTNEFDQKLSQKAIDLLLTTRSQRSYQQNYKTQIDNFVYSTPVSAQLQNLQIQANEEQKLQSQQHQFVSIDPAEICKFIDRKMVPTPRADIVRQNISAQSKRLLLTSQSQRPKSQLSSHRTHTNKSNFQLFKESSKLPDLQQQSTKILTVQRIIEPRETFRQDPQVILDYLKMKQDNMESTTLAIGNSVVKLPQYTPRLQFSQHNMDYFTEFSNPYPDDKEIKTVNKLYKFNQEMKLMKHQRLTMYENFRDHMKKPKSSRNISRVKLLKTMVLPQRPLTDTLDNHKETNEEQEYSQEFQ</sequence>
<dbReference type="InParanoid" id="A0A077ZTF1"/>
<evidence type="ECO:0000313" key="2">
    <source>
        <dbReference type="EMBL" id="CDW72610.1"/>
    </source>
</evidence>
<dbReference type="AlphaFoldDB" id="A0A077ZTF1"/>